<organism evidence="2 3">
    <name type="scientific">Paenibacillus alvei</name>
    <name type="common">Bacillus alvei</name>
    <dbReference type="NCBI Taxonomy" id="44250"/>
    <lineage>
        <taxon>Bacteria</taxon>
        <taxon>Bacillati</taxon>
        <taxon>Bacillota</taxon>
        <taxon>Bacilli</taxon>
        <taxon>Bacillales</taxon>
        <taxon>Paenibacillaceae</taxon>
        <taxon>Paenibacillus</taxon>
    </lineage>
</organism>
<dbReference type="EMBL" id="JAMDLY010000011">
    <property type="protein sequence ID" value="MCY9530031.1"/>
    <property type="molecule type" value="Genomic_DNA"/>
</dbReference>
<proteinExistence type="predicted"/>
<evidence type="ECO:0008006" key="4">
    <source>
        <dbReference type="Google" id="ProtNLM"/>
    </source>
</evidence>
<sequence>MGGRDTIKGVKAQGIVAVLESLSKADWKIVRIEPSTLGKKTDKIDIQWELNYGRFRIAQVKSTENPMTESIMKSYLNDLIQENFSSDYLYELHIIGPLHNKAREFVNNINKGTVETQELDGYESLKKRVSSSKIIVREFDFITLEALACKLLHEFYDRRNIVLRAKDIELRAKALLNDFDNLPIFYEGLSIERLNNKLMEWTDYFAVGYLDLSGRQELKESIERFKNDFKKMLGLFDFPNDILKERISRLNLNDAYSKALSIANVQNMYITIMSELENLEKKRELMLELKVNYDEAKKNLVSGDRRIPLSNQINQLSVEIGESIDNSELIHEFLAHLSKLEQEIYKV</sequence>
<keyword evidence="1" id="KW-0175">Coiled coil</keyword>
<comment type="caution">
    <text evidence="2">The sequence shown here is derived from an EMBL/GenBank/DDBJ whole genome shotgun (WGS) entry which is preliminary data.</text>
</comment>
<evidence type="ECO:0000256" key="1">
    <source>
        <dbReference type="SAM" id="Coils"/>
    </source>
</evidence>
<feature type="coiled-coil region" evidence="1">
    <location>
        <begin position="262"/>
        <end position="299"/>
    </location>
</feature>
<name>A0ABT4ECE0_PAEAL</name>
<protein>
    <recommendedName>
        <fullName evidence="4">Restriction endonuclease type IV Mrr domain-containing protein</fullName>
    </recommendedName>
</protein>
<gene>
    <name evidence="2" type="ORF">M5X04_11900</name>
</gene>
<dbReference type="Proteomes" id="UP001527090">
    <property type="component" value="Unassembled WGS sequence"/>
</dbReference>
<evidence type="ECO:0000313" key="2">
    <source>
        <dbReference type="EMBL" id="MCY9530031.1"/>
    </source>
</evidence>
<accession>A0ABT4ECE0</accession>
<reference evidence="2 3" key="1">
    <citation type="submission" date="2022-05" db="EMBL/GenBank/DDBJ databases">
        <title>Genome Sequencing of Bee-Associated Microbes.</title>
        <authorList>
            <person name="Dunlap C."/>
        </authorList>
    </citation>
    <scope>NUCLEOTIDE SEQUENCE [LARGE SCALE GENOMIC DNA]</scope>
    <source>
        <strain evidence="2 3">NRRL NRS-750</strain>
    </source>
</reference>
<keyword evidence="3" id="KW-1185">Reference proteome</keyword>
<evidence type="ECO:0000313" key="3">
    <source>
        <dbReference type="Proteomes" id="UP001527090"/>
    </source>
</evidence>
<dbReference type="RefSeq" id="WP_268632123.1">
    <property type="nucleotide sequence ID" value="NZ_JAMDLY010000011.1"/>
</dbReference>